<dbReference type="SUPFAM" id="SSF109998">
    <property type="entry name" value="Triger factor/SurA peptide-binding domain-like"/>
    <property type="match status" value="1"/>
</dbReference>
<dbReference type="Gene3D" id="1.10.3120.10">
    <property type="entry name" value="Trigger factor, C-terminal domain"/>
    <property type="match status" value="1"/>
</dbReference>
<dbReference type="InterPro" id="IPR037041">
    <property type="entry name" value="Trigger_fac_C_sf"/>
</dbReference>
<comment type="caution">
    <text evidence="2">The sequence shown here is derived from an EMBL/GenBank/DDBJ whole genome shotgun (WGS) entry which is preliminary data.</text>
</comment>
<keyword evidence="3" id="KW-1185">Reference proteome</keyword>
<dbReference type="InterPro" id="IPR054820">
    <property type="entry name" value="MPN555-like"/>
</dbReference>
<name>A0ABT3BNK2_9BACT</name>
<reference evidence="2 3" key="1">
    <citation type="journal article" date="2020" name="Int. J. Syst. Evol. Microbiol.">
        <title>Ureaplasma miroungigenitalium sp. nov. isolated from northern elephant seals (Mirounga angustirostris) and Ureaplasma zalophigenitalium sp. nov. isolated from California sea lions (Zalophus californianus).</title>
        <authorList>
            <person name="Volokhov D.V."/>
            <person name="Gulland F.M."/>
            <person name="Gao Y."/>
            <person name="Chizhikov V.E."/>
        </authorList>
    </citation>
    <scope>NUCLEOTIDE SEQUENCE [LARGE SCALE GENOMIC DNA]</scope>
    <source>
        <strain evidence="2 3">CSL7644-GEN</strain>
    </source>
</reference>
<dbReference type="EMBL" id="JAOXHJ010000001">
    <property type="protein sequence ID" value="MCV3753817.1"/>
    <property type="molecule type" value="Genomic_DNA"/>
</dbReference>
<dbReference type="InterPro" id="IPR027304">
    <property type="entry name" value="Trigger_fact/SurA_dom_sf"/>
</dbReference>
<gene>
    <name evidence="2" type="ORF">OF365_00225</name>
</gene>
<protein>
    <recommendedName>
        <fullName evidence="4">Trigger factor C-terminal domain-containing protein</fullName>
    </recommendedName>
</protein>
<proteinExistence type="predicted"/>
<dbReference type="RefSeq" id="WP_263817620.1">
    <property type="nucleotide sequence ID" value="NZ_JAOXHJ010000001.1"/>
</dbReference>
<accession>A0ABT3BNK2</accession>
<feature type="coiled-coil region" evidence="1">
    <location>
        <begin position="142"/>
        <end position="217"/>
    </location>
</feature>
<evidence type="ECO:0000256" key="1">
    <source>
        <dbReference type="SAM" id="Coils"/>
    </source>
</evidence>
<evidence type="ECO:0000313" key="2">
    <source>
        <dbReference type="EMBL" id="MCV3753817.1"/>
    </source>
</evidence>
<dbReference type="NCBIfam" id="NF045756">
    <property type="entry name" value="MPN555"/>
    <property type="match status" value="1"/>
</dbReference>
<sequence>MEFKSEIKNKRPIDWNHTIEIEELRIDPKMLEMHRERVNQVFANETEEKKAQQIHNIVIRENAFNLAMDYLVGFYDVDVHEDDVKELEPKIKQVYGDQIKDDQVEQVLNKIIYRGLIFKDLQKALSISVNDEELDSILDNYYEQSNQSIRNFKENKAQYEAARETLLDEKTVAEIIGRFTIDTSKYEKNLRDSLGEKMELDKKIEDIKKEGKLAEEK</sequence>
<keyword evidence="1" id="KW-0175">Coiled coil</keyword>
<evidence type="ECO:0008006" key="4">
    <source>
        <dbReference type="Google" id="ProtNLM"/>
    </source>
</evidence>
<evidence type="ECO:0000313" key="3">
    <source>
        <dbReference type="Proteomes" id="UP001207252"/>
    </source>
</evidence>
<organism evidence="2 3">
    <name type="scientific">Ureaplasma zalophigenitalium</name>
    <dbReference type="NCBI Taxonomy" id="907723"/>
    <lineage>
        <taxon>Bacteria</taxon>
        <taxon>Bacillati</taxon>
        <taxon>Mycoplasmatota</taxon>
        <taxon>Mycoplasmoidales</taxon>
        <taxon>Mycoplasmoidaceae</taxon>
        <taxon>Ureaplasma</taxon>
    </lineage>
</organism>
<dbReference type="Proteomes" id="UP001207252">
    <property type="component" value="Unassembled WGS sequence"/>
</dbReference>